<keyword evidence="3" id="KW-1185">Reference proteome</keyword>
<feature type="compositionally biased region" description="Acidic residues" evidence="1">
    <location>
        <begin position="42"/>
        <end position="55"/>
    </location>
</feature>
<sequence length="118" mass="11863">MAKIRDDLEGVVWVEVDGKGVKLAAGDTIPSGVDVGAHLLDDTADEDQGDGDDTFPEGAPELSWKGPQLFAYAKEKGIDLGGATKKADVLAAIEAAQASTGDGGQDGSGGDPDAGNHG</sequence>
<evidence type="ECO:0000313" key="3">
    <source>
        <dbReference type="Proteomes" id="UP000202279"/>
    </source>
</evidence>
<feature type="region of interest" description="Disordered" evidence="1">
    <location>
        <begin position="97"/>
        <end position="118"/>
    </location>
</feature>
<dbReference type="GeneID" id="28802853"/>
<evidence type="ECO:0000256" key="1">
    <source>
        <dbReference type="SAM" id="MobiDB-lite"/>
    </source>
</evidence>
<gene>
    <name evidence="2" type="primary">8</name>
    <name evidence="2" type="ORF">PBI_BRITBRAT_8</name>
</gene>
<dbReference type="OrthoDB" id="11410at10239"/>
<evidence type="ECO:0000313" key="2">
    <source>
        <dbReference type="EMBL" id="ANA85216.1"/>
    </source>
</evidence>
<dbReference type="Proteomes" id="UP000202279">
    <property type="component" value="Segment"/>
</dbReference>
<proteinExistence type="predicted"/>
<dbReference type="KEGG" id="vg:28802853"/>
<protein>
    <submittedName>
        <fullName evidence="2">Uncharacterized protein</fullName>
    </submittedName>
</protein>
<name>A0A166XYR2_9CAUD</name>
<feature type="region of interest" description="Disordered" evidence="1">
    <location>
        <begin position="41"/>
        <end position="62"/>
    </location>
</feature>
<reference evidence="3" key="1">
    <citation type="submission" date="2016-03" db="EMBL/GenBank/DDBJ databases">
        <authorList>
            <person name="Ploux O."/>
        </authorList>
    </citation>
    <scope>NUCLEOTIDE SEQUENCE [LARGE SCALE GENOMIC DNA]</scope>
</reference>
<organism evidence="2 3">
    <name type="scientific">Gordonia phage BritBrat</name>
    <dbReference type="NCBI Taxonomy" id="1838064"/>
    <lineage>
        <taxon>Viruses</taxon>
        <taxon>Duplodnaviria</taxon>
        <taxon>Heunggongvirae</taxon>
        <taxon>Uroviricota</taxon>
        <taxon>Caudoviricetes</taxon>
        <taxon>Britbratvirus</taxon>
        <taxon>Britbratvirus britbrat</taxon>
    </lineage>
</organism>
<dbReference type="EMBL" id="KU998233">
    <property type="protein sequence ID" value="ANA85216.1"/>
    <property type="molecule type" value="Genomic_DNA"/>
</dbReference>
<accession>A0A166XYR2</accession>
<feature type="compositionally biased region" description="Gly residues" evidence="1">
    <location>
        <begin position="101"/>
        <end position="118"/>
    </location>
</feature>
<dbReference type="RefSeq" id="YP_009276535.1">
    <property type="nucleotide sequence ID" value="NC_030942.1"/>
</dbReference>